<evidence type="ECO:0000313" key="2">
    <source>
        <dbReference type="EMBL" id="RMB56831.1"/>
    </source>
</evidence>
<dbReference type="RefSeq" id="WP_233558026.1">
    <property type="nucleotide sequence ID" value="NZ_REFW01000011.1"/>
</dbReference>
<dbReference type="AlphaFoldDB" id="A0A3M0FVX0"/>
<keyword evidence="3" id="KW-1185">Reference proteome</keyword>
<dbReference type="Proteomes" id="UP000275256">
    <property type="component" value="Unassembled WGS sequence"/>
</dbReference>
<dbReference type="SUPFAM" id="SSF51735">
    <property type="entry name" value="NAD(P)-binding Rossmann-fold domains"/>
    <property type="match status" value="1"/>
</dbReference>
<evidence type="ECO:0000259" key="1">
    <source>
        <dbReference type="Pfam" id="PF03446"/>
    </source>
</evidence>
<evidence type="ECO:0000313" key="3">
    <source>
        <dbReference type="Proteomes" id="UP000275256"/>
    </source>
</evidence>
<proteinExistence type="predicted"/>
<reference evidence="2 3" key="1">
    <citation type="submission" date="2018-10" db="EMBL/GenBank/DDBJ databases">
        <title>Tessaracoccus antarcticuss sp. nov., isolated from sediment.</title>
        <authorList>
            <person name="Zhou L.Y."/>
            <person name="Du Z.J."/>
        </authorList>
    </citation>
    <scope>NUCLEOTIDE SEQUENCE [LARGE SCALE GENOMIC DNA]</scope>
    <source>
        <strain evidence="2 3">JDX10</strain>
    </source>
</reference>
<feature type="non-terminal residue" evidence="2">
    <location>
        <position position="133"/>
    </location>
</feature>
<dbReference type="EMBL" id="REFW01000011">
    <property type="protein sequence ID" value="RMB56831.1"/>
    <property type="molecule type" value="Genomic_DNA"/>
</dbReference>
<sequence length="133" mass="14491">MTVQDLADVGVIGMAVMGSNLARNLARNGYRVALYNRTTSKTDAVMEEHGHEGDFRPAVELDDFVASLERPRRIICMVKAGRGTDAVIDSLIPLLEEGDIVVDGGNAHFEDTRIREKRLREVGLHFVGAGISG</sequence>
<accession>A0A3M0FVX0</accession>
<dbReference type="InterPro" id="IPR006115">
    <property type="entry name" value="6PGDH_NADP-bd"/>
</dbReference>
<dbReference type="Pfam" id="PF03446">
    <property type="entry name" value="NAD_binding_2"/>
    <property type="match status" value="1"/>
</dbReference>
<dbReference type="PANTHER" id="PTHR11811">
    <property type="entry name" value="6-PHOSPHOGLUCONATE DEHYDROGENASE"/>
    <property type="match status" value="1"/>
</dbReference>
<keyword evidence="2" id="KW-0560">Oxidoreductase</keyword>
<dbReference type="PRINTS" id="PR00076">
    <property type="entry name" value="6PGDHDRGNASE"/>
</dbReference>
<dbReference type="InterPro" id="IPR006183">
    <property type="entry name" value="Pgluconate_DH"/>
</dbReference>
<name>A0A3M0FVX0_9ACTN</name>
<organism evidence="2 3">
    <name type="scientific">Tessaracoccus antarcticus</name>
    <dbReference type="NCBI Taxonomy" id="2479848"/>
    <lineage>
        <taxon>Bacteria</taxon>
        <taxon>Bacillati</taxon>
        <taxon>Actinomycetota</taxon>
        <taxon>Actinomycetes</taxon>
        <taxon>Propionibacteriales</taxon>
        <taxon>Propionibacteriaceae</taxon>
        <taxon>Tessaracoccus</taxon>
    </lineage>
</organism>
<dbReference type="Gene3D" id="3.40.50.720">
    <property type="entry name" value="NAD(P)-binding Rossmann-like Domain"/>
    <property type="match status" value="1"/>
</dbReference>
<gene>
    <name evidence="2" type="ORF">EAX62_16485</name>
</gene>
<feature type="domain" description="6-phosphogluconate dehydrogenase NADP-binding" evidence="1">
    <location>
        <begin position="8"/>
        <end position="133"/>
    </location>
</feature>
<dbReference type="EC" id="1.1.1.44" evidence="2"/>
<comment type="caution">
    <text evidence="2">The sequence shown here is derived from an EMBL/GenBank/DDBJ whole genome shotgun (WGS) entry which is preliminary data.</text>
</comment>
<dbReference type="GO" id="GO:0004616">
    <property type="term" value="F:phosphogluconate dehydrogenase (decarboxylating) activity"/>
    <property type="evidence" value="ECO:0007669"/>
    <property type="project" value="UniProtKB-EC"/>
</dbReference>
<dbReference type="InterPro" id="IPR036291">
    <property type="entry name" value="NAD(P)-bd_dom_sf"/>
</dbReference>
<dbReference type="GO" id="GO:0050661">
    <property type="term" value="F:NADP binding"/>
    <property type="evidence" value="ECO:0007669"/>
    <property type="project" value="InterPro"/>
</dbReference>
<protein>
    <submittedName>
        <fullName evidence="2">NADP-dependent phosphogluconate dehydrogenase</fullName>
        <ecNumber evidence="2">1.1.1.44</ecNumber>
    </submittedName>
</protein>